<protein>
    <submittedName>
        <fullName evidence="1">Uncharacterized protein</fullName>
    </submittedName>
</protein>
<accession>A0ACC1DF49</accession>
<dbReference type="Proteomes" id="UP000824533">
    <property type="component" value="Linkage Group LG03"/>
</dbReference>
<keyword evidence="2" id="KW-1185">Reference proteome</keyword>
<comment type="caution">
    <text evidence="1">The sequence shown here is derived from an EMBL/GenBank/DDBJ whole genome shotgun (WGS) entry which is preliminary data.</text>
</comment>
<gene>
    <name evidence="1" type="ORF">K1T71_001605</name>
</gene>
<proteinExistence type="predicted"/>
<dbReference type="EMBL" id="CM034389">
    <property type="protein sequence ID" value="KAJ0182236.1"/>
    <property type="molecule type" value="Genomic_DNA"/>
</dbReference>
<name>A0ACC1DF49_9NEOP</name>
<evidence type="ECO:0000313" key="1">
    <source>
        <dbReference type="EMBL" id="KAJ0182236.1"/>
    </source>
</evidence>
<organism evidence="1 2">
    <name type="scientific">Dendrolimus kikuchii</name>
    <dbReference type="NCBI Taxonomy" id="765133"/>
    <lineage>
        <taxon>Eukaryota</taxon>
        <taxon>Metazoa</taxon>
        <taxon>Ecdysozoa</taxon>
        <taxon>Arthropoda</taxon>
        <taxon>Hexapoda</taxon>
        <taxon>Insecta</taxon>
        <taxon>Pterygota</taxon>
        <taxon>Neoptera</taxon>
        <taxon>Endopterygota</taxon>
        <taxon>Lepidoptera</taxon>
        <taxon>Glossata</taxon>
        <taxon>Ditrysia</taxon>
        <taxon>Bombycoidea</taxon>
        <taxon>Lasiocampidae</taxon>
        <taxon>Dendrolimus</taxon>
    </lineage>
</organism>
<reference evidence="1 2" key="1">
    <citation type="journal article" date="2021" name="Front. Genet.">
        <title>Chromosome-Level Genome Assembly Reveals Significant Gene Expansion in the Toll and IMD Signaling Pathways of Dendrolimus kikuchii.</title>
        <authorList>
            <person name="Zhou J."/>
            <person name="Wu P."/>
            <person name="Xiong Z."/>
            <person name="Liu N."/>
            <person name="Zhao N."/>
            <person name="Ji M."/>
            <person name="Qiu Y."/>
            <person name="Yang B."/>
        </authorList>
    </citation>
    <scope>NUCLEOTIDE SEQUENCE [LARGE SCALE GENOMIC DNA]</scope>
    <source>
        <strain evidence="1">Ann1</strain>
    </source>
</reference>
<evidence type="ECO:0000313" key="2">
    <source>
        <dbReference type="Proteomes" id="UP000824533"/>
    </source>
</evidence>
<sequence>MSFITDKYPNETKLNSFSAFDKSLAPINGRYRSKSLSSDKLNKTNADRAAILEDVEAHHITAKLETPGCLIGNSIMDQGGQPTVNGFKDGKVSYGTDSPARGRRVIFCVHGNPSTGCCAVIETTADGVDGERRNGSITELEIITFFTHSLIMGVILCLIAVTIEPLYEQVCGYLSNSLAIATDAAHLLTDFASFMISLFSLWVASRPATRRMPFGWYRAEVIGALTSVLLIWVVTGILVYMAVQRVIYKEFEIDATVMLITSAIGVAVNLVMGLTLHQHGHSHGGGGHGHSHGGNNPILNNKKERTSESDVESSTSHQHEHQAENINVRAAFIHVLGDFLQSFGVLVAAIVIYFEPTWILIDPICTFLFSVLVLITTFNIIKDTLLVLMEGSPRGVDFQDVANTFLSLPGVVRIHNLRMWALSLDKTALSAHLAIRNGVSPQKVLEQATRLVHEKYSFFEMTLQIEEFNDGMEDCSQCKMPQS</sequence>